<evidence type="ECO:0000256" key="1">
    <source>
        <dbReference type="ARBA" id="ARBA00004651"/>
    </source>
</evidence>
<evidence type="ECO:0000313" key="11">
    <source>
        <dbReference type="Proteomes" id="UP001595386"/>
    </source>
</evidence>
<dbReference type="RefSeq" id="WP_379755653.1">
    <property type="nucleotide sequence ID" value="NZ_JBHRSQ010000008.1"/>
</dbReference>
<dbReference type="Proteomes" id="UP001595386">
    <property type="component" value="Unassembled WGS sequence"/>
</dbReference>
<feature type="transmembrane region" description="Helical" evidence="7">
    <location>
        <begin position="284"/>
        <end position="311"/>
    </location>
</feature>
<feature type="transmembrane region" description="Helical" evidence="7">
    <location>
        <begin position="367"/>
        <end position="393"/>
    </location>
</feature>
<keyword evidence="4 7" id="KW-1133">Transmembrane helix</keyword>
<dbReference type="InterPro" id="IPR050250">
    <property type="entry name" value="Macrolide_Exporter_MacB"/>
</dbReference>
<evidence type="ECO:0000313" key="10">
    <source>
        <dbReference type="EMBL" id="MFC2991407.1"/>
    </source>
</evidence>
<keyword evidence="3 7" id="KW-0812">Transmembrane</keyword>
<dbReference type="EMBL" id="JBHRSQ010000008">
    <property type="protein sequence ID" value="MFC2991407.1"/>
    <property type="molecule type" value="Genomic_DNA"/>
</dbReference>
<evidence type="ECO:0000256" key="3">
    <source>
        <dbReference type="ARBA" id="ARBA00022692"/>
    </source>
</evidence>
<sequence>MTWWESFRIARRALRANRMRSFLTMLGIIVGVASVITMVAVGAGAQTQIAEQIRTLGANVLMIQPGAASEGGARTAAGARHTLSEADAAAIAELPLVRAAAPSVRGNAQIVQANRNWNTTVNGTTADMFVIREWPLATGRYFAPAEEASAGRVALIGRTVATELFGQADPVGGEIRILNTPFQVIGVLAEKGQSGAGRDQDDIVFVPISTAKLRLIGSASSVNRDAVAYILAKAASDDAIGAAAANIEALLRQRHRLAPGTPNDFRVADPAEAMALQHASTRTFAWLLAAVASVSLLVGGISIMNIMLVSVSERTREIGLRLAVGARRRDIRNQFLMEAITLCLFGGLIGMAMGVGAAVVIGDLAGWPVFIGPAAVAVAIGFSAAVGVFFGWYPARKASRMEPVAALRVE</sequence>
<keyword evidence="11" id="KW-1185">Reference proteome</keyword>
<name>A0ABV7B1T8_9GAMM</name>
<evidence type="ECO:0000256" key="6">
    <source>
        <dbReference type="ARBA" id="ARBA00038076"/>
    </source>
</evidence>
<evidence type="ECO:0000256" key="7">
    <source>
        <dbReference type="SAM" id="Phobius"/>
    </source>
</evidence>
<reference evidence="11" key="1">
    <citation type="journal article" date="2019" name="Int. J. Syst. Evol. Microbiol.">
        <title>The Global Catalogue of Microorganisms (GCM) 10K type strain sequencing project: providing services to taxonomists for standard genome sequencing and annotation.</title>
        <authorList>
            <consortium name="The Broad Institute Genomics Platform"/>
            <consortium name="The Broad Institute Genome Sequencing Center for Infectious Disease"/>
            <person name="Wu L."/>
            <person name="Ma J."/>
        </authorList>
    </citation>
    <scope>NUCLEOTIDE SEQUENCE [LARGE SCALE GENOMIC DNA]</scope>
    <source>
        <strain evidence="11">KCTC 52660</strain>
    </source>
</reference>
<comment type="similarity">
    <text evidence="6">Belongs to the ABC-4 integral membrane protein family.</text>
</comment>
<organism evidence="10 11">
    <name type="scientific">Halomonas tibetensis</name>
    <dbReference type="NCBI Taxonomy" id="2259590"/>
    <lineage>
        <taxon>Bacteria</taxon>
        <taxon>Pseudomonadati</taxon>
        <taxon>Pseudomonadota</taxon>
        <taxon>Gammaproteobacteria</taxon>
        <taxon>Oceanospirillales</taxon>
        <taxon>Halomonadaceae</taxon>
        <taxon>Halomonas</taxon>
    </lineage>
</organism>
<protein>
    <submittedName>
        <fullName evidence="10">ABC transporter permease</fullName>
    </submittedName>
</protein>
<evidence type="ECO:0000256" key="2">
    <source>
        <dbReference type="ARBA" id="ARBA00022475"/>
    </source>
</evidence>
<proteinExistence type="inferred from homology"/>
<dbReference type="Pfam" id="PF02687">
    <property type="entry name" value="FtsX"/>
    <property type="match status" value="1"/>
</dbReference>
<dbReference type="PANTHER" id="PTHR30572">
    <property type="entry name" value="MEMBRANE COMPONENT OF TRANSPORTER-RELATED"/>
    <property type="match status" value="1"/>
</dbReference>
<feature type="domain" description="MacB-like periplasmic core" evidence="9">
    <location>
        <begin position="21"/>
        <end position="250"/>
    </location>
</feature>
<dbReference type="InterPro" id="IPR025857">
    <property type="entry name" value="MacB_PCD"/>
</dbReference>
<dbReference type="Pfam" id="PF12704">
    <property type="entry name" value="MacB_PCD"/>
    <property type="match status" value="1"/>
</dbReference>
<evidence type="ECO:0000256" key="4">
    <source>
        <dbReference type="ARBA" id="ARBA00022989"/>
    </source>
</evidence>
<feature type="transmembrane region" description="Helical" evidence="7">
    <location>
        <begin position="335"/>
        <end position="361"/>
    </location>
</feature>
<comment type="caution">
    <text evidence="10">The sequence shown here is derived from an EMBL/GenBank/DDBJ whole genome shotgun (WGS) entry which is preliminary data.</text>
</comment>
<evidence type="ECO:0000259" key="9">
    <source>
        <dbReference type="Pfam" id="PF12704"/>
    </source>
</evidence>
<comment type="subcellular location">
    <subcellularLocation>
        <location evidence="1">Cell membrane</location>
        <topology evidence="1">Multi-pass membrane protein</topology>
    </subcellularLocation>
</comment>
<feature type="domain" description="ABC3 transporter permease C-terminal" evidence="8">
    <location>
        <begin position="291"/>
        <end position="403"/>
    </location>
</feature>
<keyword evidence="2" id="KW-1003">Cell membrane</keyword>
<evidence type="ECO:0000259" key="8">
    <source>
        <dbReference type="Pfam" id="PF02687"/>
    </source>
</evidence>
<feature type="transmembrane region" description="Helical" evidence="7">
    <location>
        <begin position="21"/>
        <end position="45"/>
    </location>
</feature>
<keyword evidence="5 7" id="KW-0472">Membrane</keyword>
<dbReference type="InterPro" id="IPR003838">
    <property type="entry name" value="ABC3_permease_C"/>
</dbReference>
<gene>
    <name evidence="10" type="ORF">ACFODV_05130</name>
</gene>
<dbReference type="PANTHER" id="PTHR30572:SF4">
    <property type="entry name" value="ABC TRANSPORTER PERMEASE YTRF"/>
    <property type="match status" value="1"/>
</dbReference>
<accession>A0ABV7B1T8</accession>
<evidence type="ECO:0000256" key="5">
    <source>
        <dbReference type="ARBA" id="ARBA00023136"/>
    </source>
</evidence>